<evidence type="ECO:0000256" key="2">
    <source>
        <dbReference type="ARBA" id="ARBA00007635"/>
    </source>
</evidence>
<dbReference type="Pfam" id="PF00892">
    <property type="entry name" value="EamA"/>
    <property type="match status" value="1"/>
</dbReference>
<keyword evidence="9" id="KW-1185">Reference proteome</keyword>
<dbReference type="Proteomes" id="UP001418222">
    <property type="component" value="Unassembled WGS sequence"/>
</dbReference>
<organism evidence="8 9">
    <name type="scientific">Platanthera zijinensis</name>
    <dbReference type="NCBI Taxonomy" id="2320716"/>
    <lineage>
        <taxon>Eukaryota</taxon>
        <taxon>Viridiplantae</taxon>
        <taxon>Streptophyta</taxon>
        <taxon>Embryophyta</taxon>
        <taxon>Tracheophyta</taxon>
        <taxon>Spermatophyta</taxon>
        <taxon>Magnoliopsida</taxon>
        <taxon>Liliopsida</taxon>
        <taxon>Asparagales</taxon>
        <taxon>Orchidaceae</taxon>
        <taxon>Orchidoideae</taxon>
        <taxon>Orchideae</taxon>
        <taxon>Orchidinae</taxon>
        <taxon>Platanthera</taxon>
    </lineage>
</organism>
<comment type="caution">
    <text evidence="8">The sequence shown here is derived from an EMBL/GenBank/DDBJ whole genome shotgun (WGS) entry which is preliminary data.</text>
</comment>
<protein>
    <recommendedName>
        <fullName evidence="6">WAT1-related protein</fullName>
    </recommendedName>
</protein>
<dbReference type="PANTHER" id="PTHR31218">
    <property type="entry name" value="WAT1-RELATED PROTEIN"/>
    <property type="match status" value="1"/>
</dbReference>
<keyword evidence="5 6" id="KW-0472">Membrane</keyword>
<evidence type="ECO:0000256" key="5">
    <source>
        <dbReference type="ARBA" id="ARBA00023136"/>
    </source>
</evidence>
<feature type="transmembrane region" description="Helical" evidence="6">
    <location>
        <begin position="105"/>
        <end position="125"/>
    </location>
</feature>
<dbReference type="InterPro" id="IPR037185">
    <property type="entry name" value="EmrE-like"/>
</dbReference>
<evidence type="ECO:0000256" key="3">
    <source>
        <dbReference type="ARBA" id="ARBA00022692"/>
    </source>
</evidence>
<accession>A0AAP0BG02</accession>
<keyword evidence="3 6" id="KW-0812">Transmembrane</keyword>
<comment type="subcellular location">
    <subcellularLocation>
        <location evidence="1 6">Membrane</location>
        <topology evidence="1 6">Multi-pass membrane protein</topology>
    </subcellularLocation>
</comment>
<dbReference type="GO" id="GO:0016020">
    <property type="term" value="C:membrane"/>
    <property type="evidence" value="ECO:0007669"/>
    <property type="project" value="UniProtKB-SubCell"/>
</dbReference>
<evidence type="ECO:0000256" key="4">
    <source>
        <dbReference type="ARBA" id="ARBA00022989"/>
    </source>
</evidence>
<evidence type="ECO:0000256" key="1">
    <source>
        <dbReference type="ARBA" id="ARBA00004141"/>
    </source>
</evidence>
<comment type="caution">
    <text evidence="6">Lacks conserved residue(s) required for the propagation of feature annotation.</text>
</comment>
<name>A0AAP0BG02_9ASPA</name>
<reference evidence="8 9" key="1">
    <citation type="journal article" date="2022" name="Nat. Plants">
        <title>Genomes of leafy and leafless Platanthera orchids illuminate the evolution of mycoheterotrophy.</title>
        <authorList>
            <person name="Li M.H."/>
            <person name="Liu K.W."/>
            <person name="Li Z."/>
            <person name="Lu H.C."/>
            <person name="Ye Q.L."/>
            <person name="Zhang D."/>
            <person name="Wang J.Y."/>
            <person name="Li Y.F."/>
            <person name="Zhong Z.M."/>
            <person name="Liu X."/>
            <person name="Yu X."/>
            <person name="Liu D.K."/>
            <person name="Tu X.D."/>
            <person name="Liu B."/>
            <person name="Hao Y."/>
            <person name="Liao X.Y."/>
            <person name="Jiang Y.T."/>
            <person name="Sun W.H."/>
            <person name="Chen J."/>
            <person name="Chen Y.Q."/>
            <person name="Ai Y."/>
            <person name="Zhai J.W."/>
            <person name="Wu S.S."/>
            <person name="Zhou Z."/>
            <person name="Hsiao Y.Y."/>
            <person name="Wu W.L."/>
            <person name="Chen Y.Y."/>
            <person name="Lin Y.F."/>
            <person name="Hsu J.L."/>
            <person name="Li C.Y."/>
            <person name="Wang Z.W."/>
            <person name="Zhao X."/>
            <person name="Zhong W.Y."/>
            <person name="Ma X.K."/>
            <person name="Ma L."/>
            <person name="Huang J."/>
            <person name="Chen G.Z."/>
            <person name="Huang M.Z."/>
            <person name="Huang L."/>
            <person name="Peng D.H."/>
            <person name="Luo Y.B."/>
            <person name="Zou S.Q."/>
            <person name="Chen S.P."/>
            <person name="Lan S."/>
            <person name="Tsai W.C."/>
            <person name="Van de Peer Y."/>
            <person name="Liu Z.J."/>
        </authorList>
    </citation>
    <scope>NUCLEOTIDE SEQUENCE [LARGE SCALE GENOMIC DNA]</scope>
    <source>
        <strain evidence="8">Lor287</strain>
    </source>
</reference>
<dbReference type="GO" id="GO:0022857">
    <property type="term" value="F:transmembrane transporter activity"/>
    <property type="evidence" value="ECO:0007669"/>
    <property type="project" value="InterPro"/>
</dbReference>
<evidence type="ECO:0000313" key="9">
    <source>
        <dbReference type="Proteomes" id="UP001418222"/>
    </source>
</evidence>
<evidence type="ECO:0000259" key="7">
    <source>
        <dbReference type="Pfam" id="PF00892"/>
    </source>
</evidence>
<evidence type="ECO:0000256" key="6">
    <source>
        <dbReference type="RuleBase" id="RU363077"/>
    </source>
</evidence>
<feature type="transmembrane region" description="Helical" evidence="6">
    <location>
        <begin position="167"/>
        <end position="185"/>
    </location>
</feature>
<feature type="domain" description="EamA" evidence="7">
    <location>
        <begin position="17"/>
        <end position="125"/>
    </location>
</feature>
<dbReference type="InterPro" id="IPR000620">
    <property type="entry name" value="EamA_dom"/>
</dbReference>
<dbReference type="InterPro" id="IPR030184">
    <property type="entry name" value="WAT1-related"/>
</dbReference>
<keyword evidence="4 6" id="KW-1133">Transmembrane helix</keyword>
<feature type="transmembrane region" description="Helical" evidence="6">
    <location>
        <begin position="42"/>
        <end position="64"/>
    </location>
</feature>
<feature type="transmembrane region" description="Helical" evidence="6">
    <location>
        <begin position="76"/>
        <end position="99"/>
    </location>
</feature>
<gene>
    <name evidence="8" type="ORF">KSP39_PZI011889</name>
</gene>
<dbReference type="EMBL" id="JBBWWQ010000010">
    <property type="protein sequence ID" value="KAK8937100.1"/>
    <property type="molecule type" value="Genomic_DNA"/>
</dbReference>
<comment type="similarity">
    <text evidence="2 6">Belongs to the drug/metabolite transporter (DMT) superfamily. Plant drug/metabolite exporter (P-DME) (TC 2.A.7.4) family.</text>
</comment>
<dbReference type="AlphaFoldDB" id="A0AAP0BG02"/>
<proteinExistence type="inferred from homology"/>
<evidence type="ECO:0000313" key="8">
    <source>
        <dbReference type="EMBL" id="KAK8937100.1"/>
    </source>
</evidence>
<dbReference type="SUPFAM" id="SSF103481">
    <property type="entry name" value="Multidrug resistance efflux transporter EmrE"/>
    <property type="match status" value="1"/>
</dbReference>
<sequence length="199" mass="21573">MAVIGSGAGEVPKAHAAMAAVQVIAAGYHVIAKLALNVGINQVVFCVFRDLLALSILAPIAFIRDRKIRAPLTCRLLISFFVLGLTGIFGNQLLFLIGLNYTNPTYAASIQPAVPVFTFILAAIMGELHHSQRDAHLLSLLCISCNFCYGLRTEVVKLGRVEGQLKIGGAVVCVLGAVLMVIYRVQLYWKWCLRSVCSQ</sequence>